<dbReference type="InterPro" id="IPR036162">
    <property type="entry name" value="Resolvase-like_N_sf"/>
</dbReference>
<sequence>MKHIGYIGNAHINEHGEDALQQMRVHGCETLYKENGKGRKRPQWEAFINELQEGDCAVLLSFDNAFYNFHDMIFFVKFCRKTGIRIVSIADGLDTQDELFPESKTVNTLDLICKVFSKRDRNTHDDLEAELYSTNYNDRKLKRYKLVINMYKAGYCIKEIMERTGYRSKSNLYRILHMYDVQMEYPSMSRAANAVAVARV</sequence>
<dbReference type="Gene3D" id="1.10.10.60">
    <property type="entry name" value="Homeodomain-like"/>
    <property type="match status" value="1"/>
</dbReference>
<evidence type="ECO:0000313" key="2">
    <source>
        <dbReference type="EMBL" id="MST84776.1"/>
    </source>
</evidence>
<name>A0A7K0KFQ9_9BACT</name>
<accession>A0A7K0KFQ9</accession>
<evidence type="ECO:0000313" key="3">
    <source>
        <dbReference type="Proteomes" id="UP000438914"/>
    </source>
</evidence>
<protein>
    <recommendedName>
        <fullName evidence="1">Resolvase/invertase-type recombinase catalytic domain-containing protein</fullName>
    </recommendedName>
</protein>
<evidence type="ECO:0000259" key="1">
    <source>
        <dbReference type="Pfam" id="PF00239"/>
    </source>
</evidence>
<proteinExistence type="predicted"/>
<dbReference type="Proteomes" id="UP000438914">
    <property type="component" value="Unassembled WGS sequence"/>
</dbReference>
<dbReference type="EMBL" id="VUNG01000021">
    <property type="protein sequence ID" value="MST84776.1"/>
    <property type="molecule type" value="Genomic_DNA"/>
</dbReference>
<feature type="domain" description="Resolvase/invertase-type recombinase catalytic" evidence="1">
    <location>
        <begin position="25"/>
        <end position="97"/>
    </location>
</feature>
<dbReference type="GO" id="GO:0003677">
    <property type="term" value="F:DNA binding"/>
    <property type="evidence" value="ECO:0007669"/>
    <property type="project" value="InterPro"/>
</dbReference>
<dbReference type="Pfam" id="PF00239">
    <property type="entry name" value="Resolvase"/>
    <property type="match status" value="1"/>
</dbReference>
<keyword evidence="3" id="KW-1185">Reference proteome</keyword>
<dbReference type="GO" id="GO:0000150">
    <property type="term" value="F:DNA strand exchange activity"/>
    <property type="evidence" value="ECO:0007669"/>
    <property type="project" value="InterPro"/>
</dbReference>
<comment type="caution">
    <text evidence="2">The sequence shown here is derived from an EMBL/GenBank/DDBJ whole genome shotgun (WGS) entry which is preliminary data.</text>
</comment>
<dbReference type="SUPFAM" id="SSF53041">
    <property type="entry name" value="Resolvase-like"/>
    <property type="match status" value="1"/>
</dbReference>
<organism evidence="2 3">
    <name type="scientific">Hallella mizrahii</name>
    <dbReference type="NCBI Taxonomy" id="2606637"/>
    <lineage>
        <taxon>Bacteria</taxon>
        <taxon>Pseudomonadati</taxon>
        <taxon>Bacteroidota</taxon>
        <taxon>Bacteroidia</taxon>
        <taxon>Bacteroidales</taxon>
        <taxon>Prevotellaceae</taxon>
        <taxon>Hallella</taxon>
    </lineage>
</organism>
<reference evidence="2 3" key="1">
    <citation type="submission" date="2019-08" db="EMBL/GenBank/DDBJ databases">
        <title>In-depth cultivation of the pig gut microbiome towards novel bacterial diversity and tailored functional studies.</title>
        <authorList>
            <person name="Wylensek D."/>
            <person name="Hitch T.C.A."/>
            <person name="Clavel T."/>
        </authorList>
    </citation>
    <scope>NUCLEOTIDE SEQUENCE [LARGE SCALE GENOMIC DNA]</scope>
    <source>
        <strain evidence="2 3">LKV-178-WT-2A</strain>
    </source>
</reference>
<dbReference type="RefSeq" id="WP_028910260.1">
    <property type="nucleotide sequence ID" value="NZ_VUNG01000021.1"/>
</dbReference>
<dbReference type="Gene3D" id="3.40.50.1390">
    <property type="entry name" value="Resolvase, N-terminal catalytic domain"/>
    <property type="match status" value="1"/>
</dbReference>
<dbReference type="AlphaFoldDB" id="A0A7K0KFQ9"/>
<gene>
    <name evidence="2" type="ORF">FYJ73_08875</name>
</gene>
<dbReference type="InterPro" id="IPR006119">
    <property type="entry name" value="Resolv_N"/>
</dbReference>